<dbReference type="EMBL" id="STGV01000009">
    <property type="protein sequence ID" value="THV19849.1"/>
    <property type="molecule type" value="Genomic_DNA"/>
</dbReference>
<feature type="signal peptide" evidence="1">
    <location>
        <begin position="1"/>
        <end position="24"/>
    </location>
</feature>
<dbReference type="Proteomes" id="UP000308828">
    <property type="component" value="Unassembled WGS sequence"/>
</dbReference>
<dbReference type="RefSeq" id="WP_136600333.1">
    <property type="nucleotide sequence ID" value="NZ_STGV01000009.1"/>
</dbReference>
<keyword evidence="1" id="KW-0732">Signal</keyword>
<proteinExistence type="predicted"/>
<evidence type="ECO:0000256" key="1">
    <source>
        <dbReference type="SAM" id="SignalP"/>
    </source>
</evidence>
<keyword evidence="3" id="KW-1185">Reference proteome</keyword>
<feature type="chain" id="PRO_5020267621" evidence="1">
    <location>
        <begin position="25"/>
        <end position="154"/>
    </location>
</feature>
<name>A0A4S8NXN6_9HYPH</name>
<reference evidence="2 3" key="1">
    <citation type="submission" date="2019-04" db="EMBL/GenBank/DDBJ databases">
        <title>Genome sequence of strain shin9-1.</title>
        <authorList>
            <person name="Gao J."/>
            <person name="Sun J."/>
        </authorList>
    </citation>
    <scope>NUCLEOTIDE SEQUENCE [LARGE SCALE GENOMIC DNA]</scope>
    <source>
        <strain evidence="3">shin9-1</strain>
    </source>
</reference>
<sequence length="154" mass="15962">MKFLSKLLTFSAAYLIGTIASANAADLTVNVSTGPTNNATSGTTWSIDSRTCTGCTASTTLSIPKNSTRTNTADATIGASEMTYTFSYYNYFGTSWQKKGCDFSVTLLLDGAGNVTGISSFDAIQKTGLSVCSGPAPSLSGAGQVIWNVYVNAS</sequence>
<accession>A0A4S8NXN6</accession>
<dbReference type="OrthoDB" id="9928349at2"/>
<comment type="caution">
    <text evidence="2">The sequence shown here is derived from an EMBL/GenBank/DDBJ whole genome shotgun (WGS) entry which is preliminary data.</text>
</comment>
<dbReference type="AlphaFoldDB" id="A0A4S8NXN6"/>
<gene>
    <name evidence="2" type="ORF">FAA97_19925</name>
</gene>
<protein>
    <submittedName>
        <fullName evidence="2">Uncharacterized protein</fullName>
    </submittedName>
</protein>
<organism evidence="2 3">
    <name type="scientific">Peteryoungia ipomoeae</name>
    <dbReference type="NCBI Taxonomy" id="1210932"/>
    <lineage>
        <taxon>Bacteria</taxon>
        <taxon>Pseudomonadati</taxon>
        <taxon>Pseudomonadota</taxon>
        <taxon>Alphaproteobacteria</taxon>
        <taxon>Hyphomicrobiales</taxon>
        <taxon>Rhizobiaceae</taxon>
        <taxon>Peteryoungia</taxon>
    </lineage>
</organism>
<evidence type="ECO:0000313" key="3">
    <source>
        <dbReference type="Proteomes" id="UP000308828"/>
    </source>
</evidence>
<evidence type="ECO:0000313" key="2">
    <source>
        <dbReference type="EMBL" id="THV19849.1"/>
    </source>
</evidence>